<dbReference type="AlphaFoldDB" id="A0AAD7DNP4"/>
<gene>
    <name evidence="1" type="ORF">B0H17DRAFT_1198700</name>
</gene>
<keyword evidence="2" id="KW-1185">Reference proteome</keyword>
<dbReference type="EMBL" id="JARKIE010000038">
    <property type="protein sequence ID" value="KAJ7695481.1"/>
    <property type="molecule type" value="Genomic_DNA"/>
</dbReference>
<reference evidence="1" key="1">
    <citation type="submission" date="2023-03" db="EMBL/GenBank/DDBJ databases">
        <title>Massive genome expansion in bonnet fungi (Mycena s.s.) driven by repeated elements and novel gene families across ecological guilds.</title>
        <authorList>
            <consortium name="Lawrence Berkeley National Laboratory"/>
            <person name="Harder C.B."/>
            <person name="Miyauchi S."/>
            <person name="Viragh M."/>
            <person name="Kuo A."/>
            <person name="Thoen E."/>
            <person name="Andreopoulos B."/>
            <person name="Lu D."/>
            <person name="Skrede I."/>
            <person name="Drula E."/>
            <person name="Henrissat B."/>
            <person name="Morin E."/>
            <person name="Kohler A."/>
            <person name="Barry K."/>
            <person name="LaButti K."/>
            <person name="Morin E."/>
            <person name="Salamov A."/>
            <person name="Lipzen A."/>
            <person name="Mereny Z."/>
            <person name="Hegedus B."/>
            <person name="Baldrian P."/>
            <person name="Stursova M."/>
            <person name="Weitz H."/>
            <person name="Taylor A."/>
            <person name="Grigoriev I.V."/>
            <person name="Nagy L.G."/>
            <person name="Martin F."/>
            <person name="Kauserud H."/>
        </authorList>
    </citation>
    <scope>NUCLEOTIDE SEQUENCE</scope>
    <source>
        <strain evidence="1">CBHHK067</strain>
    </source>
</reference>
<sequence>MFPSSPSESSGLNRKRELDDSDVELLFASFMELVWREPSVQQIPGGRKEWTKVKQKILRENKTVPKLSRPFTESKSFYEELFDEYSSTISLPRNDPKVPPPKDQYQEAADALQNNPLWDTVKVHVVMNSETSCRTAIDMVVLTAVNLAQQEIGKKPAVDNALRERHVLKDAKCRVDGYPHKIGSWIVLHQEVEIPDQDVRRGLAVHGIIDYLIGVTPAKRVKDQMRDHRFLSQGFSGDIRHSMATLAEAKARLTLTAEKARAQVLVQGAAVCVMTQRRSVVNILTDGFDWIFFVISKRPNRKKLNSKLAKGSIQKRLNATKKPAEAPKPFKASMTCSLNVLVPGDLAIILRLLKTAIISDATSFESLASEGA</sequence>
<protein>
    <submittedName>
        <fullName evidence="1">Uncharacterized protein</fullName>
    </submittedName>
</protein>
<evidence type="ECO:0000313" key="2">
    <source>
        <dbReference type="Proteomes" id="UP001221757"/>
    </source>
</evidence>
<accession>A0AAD7DNP4</accession>
<comment type="caution">
    <text evidence="1">The sequence shown here is derived from an EMBL/GenBank/DDBJ whole genome shotgun (WGS) entry which is preliminary data.</text>
</comment>
<evidence type="ECO:0000313" key="1">
    <source>
        <dbReference type="EMBL" id="KAJ7695481.1"/>
    </source>
</evidence>
<name>A0AAD7DNP4_MYCRO</name>
<dbReference type="Proteomes" id="UP001221757">
    <property type="component" value="Unassembled WGS sequence"/>
</dbReference>
<proteinExistence type="predicted"/>
<organism evidence="1 2">
    <name type="scientific">Mycena rosella</name>
    <name type="common">Pink bonnet</name>
    <name type="synonym">Agaricus rosellus</name>
    <dbReference type="NCBI Taxonomy" id="1033263"/>
    <lineage>
        <taxon>Eukaryota</taxon>
        <taxon>Fungi</taxon>
        <taxon>Dikarya</taxon>
        <taxon>Basidiomycota</taxon>
        <taxon>Agaricomycotina</taxon>
        <taxon>Agaricomycetes</taxon>
        <taxon>Agaricomycetidae</taxon>
        <taxon>Agaricales</taxon>
        <taxon>Marasmiineae</taxon>
        <taxon>Mycenaceae</taxon>
        <taxon>Mycena</taxon>
    </lineage>
</organism>